<dbReference type="InterPro" id="IPR001608">
    <property type="entry name" value="Ala_racemase_N"/>
</dbReference>
<dbReference type="InterPro" id="IPR009006">
    <property type="entry name" value="Ala_racemase/Decarboxylase_C"/>
</dbReference>
<dbReference type="eggNOG" id="COG0787">
    <property type="taxonomic scope" value="Bacteria"/>
</dbReference>
<dbReference type="Gene3D" id="2.40.37.10">
    <property type="entry name" value="Lyase, Ornithine Decarboxylase, Chain A, domain 1"/>
    <property type="match status" value="1"/>
</dbReference>
<feature type="domain" description="Alanine racemase C-terminal" evidence="8">
    <location>
        <begin position="235"/>
        <end position="357"/>
    </location>
</feature>
<dbReference type="AlphaFoldDB" id="A0A078L0L5"/>
<reference evidence="9 10" key="1">
    <citation type="submission" date="2014-06" db="EMBL/GenBank/DDBJ databases">
        <authorList>
            <person name="Urmite Genomes Urmite Genomes"/>
        </authorList>
    </citation>
    <scope>NUCLEOTIDE SEQUENCE [LARGE SCALE GENOMIC DNA]</scope>
</reference>
<dbReference type="InterPro" id="IPR000821">
    <property type="entry name" value="Ala_racemase"/>
</dbReference>
<dbReference type="Gene3D" id="3.20.20.10">
    <property type="entry name" value="Alanine racemase"/>
    <property type="match status" value="1"/>
</dbReference>
<feature type="modified residue" description="N6-(pyridoxal phosphate)lysine" evidence="5 6">
    <location>
        <position position="35"/>
    </location>
</feature>
<feature type="binding site" evidence="5 7">
    <location>
        <position position="131"/>
    </location>
    <ligand>
        <name>substrate</name>
    </ligand>
</feature>
<comment type="pathway">
    <text evidence="5">Amino-acid biosynthesis; D-alanine biosynthesis; D-alanine from L-alanine: step 1/1.</text>
</comment>
<dbReference type="Proteomes" id="UP000044071">
    <property type="component" value="Unassembled WGS sequence"/>
</dbReference>
<dbReference type="InterPro" id="IPR011079">
    <property type="entry name" value="Ala_racemase_C"/>
</dbReference>
<dbReference type="EMBL" id="CCSB01000004">
    <property type="protein sequence ID" value="CDZ78792.1"/>
    <property type="molecule type" value="Genomic_DNA"/>
</dbReference>
<keyword evidence="4 5" id="KW-0413">Isomerase</keyword>
<dbReference type="NCBIfam" id="TIGR00492">
    <property type="entry name" value="alr"/>
    <property type="match status" value="1"/>
</dbReference>
<dbReference type="SMART" id="SM01005">
    <property type="entry name" value="Ala_racemase_C"/>
    <property type="match status" value="1"/>
</dbReference>
<dbReference type="FunFam" id="3.20.20.10:FF:000002">
    <property type="entry name" value="Alanine racemase"/>
    <property type="match status" value="1"/>
</dbReference>
<evidence type="ECO:0000256" key="7">
    <source>
        <dbReference type="PIRSR" id="PIRSR600821-52"/>
    </source>
</evidence>
<dbReference type="GO" id="GO:0008784">
    <property type="term" value="F:alanine racemase activity"/>
    <property type="evidence" value="ECO:0007669"/>
    <property type="project" value="UniProtKB-UniRule"/>
</dbReference>
<evidence type="ECO:0000313" key="10">
    <source>
        <dbReference type="Proteomes" id="UP000044071"/>
    </source>
</evidence>
<dbReference type="GO" id="GO:0005829">
    <property type="term" value="C:cytosol"/>
    <property type="evidence" value="ECO:0007669"/>
    <property type="project" value="TreeGrafter"/>
</dbReference>
<evidence type="ECO:0000259" key="8">
    <source>
        <dbReference type="SMART" id="SM01005"/>
    </source>
</evidence>
<protein>
    <recommendedName>
        <fullName evidence="5">Alanine racemase</fullName>
        <ecNumber evidence="5">5.1.1.1</ecNumber>
    </recommendedName>
</protein>
<dbReference type="InterPro" id="IPR029066">
    <property type="entry name" value="PLP-binding_barrel"/>
</dbReference>
<dbReference type="HAMAP" id="MF_01201">
    <property type="entry name" value="Ala_racemase"/>
    <property type="match status" value="1"/>
</dbReference>
<evidence type="ECO:0000313" key="9">
    <source>
        <dbReference type="EMBL" id="CDZ78792.1"/>
    </source>
</evidence>
<dbReference type="Pfam" id="PF00842">
    <property type="entry name" value="Ala_racemase_C"/>
    <property type="match status" value="1"/>
</dbReference>
<evidence type="ECO:0000256" key="3">
    <source>
        <dbReference type="ARBA" id="ARBA00022898"/>
    </source>
</evidence>
<feature type="binding site" evidence="5 7">
    <location>
        <position position="304"/>
    </location>
    <ligand>
        <name>substrate</name>
    </ligand>
</feature>
<dbReference type="OrthoDB" id="9813814at2"/>
<comment type="catalytic activity">
    <reaction evidence="1 5">
        <text>L-alanine = D-alanine</text>
        <dbReference type="Rhea" id="RHEA:20249"/>
        <dbReference type="ChEBI" id="CHEBI:57416"/>
        <dbReference type="ChEBI" id="CHEBI:57972"/>
        <dbReference type="EC" id="5.1.1.1"/>
    </reaction>
</comment>
<dbReference type="PANTHER" id="PTHR30511">
    <property type="entry name" value="ALANINE RACEMASE"/>
    <property type="match status" value="1"/>
</dbReference>
<keyword evidence="10" id="KW-1185">Reference proteome</keyword>
<evidence type="ECO:0000256" key="6">
    <source>
        <dbReference type="PIRSR" id="PIRSR600821-50"/>
    </source>
</evidence>
<accession>A0A078L0L5</accession>
<comment type="function">
    <text evidence="5">Catalyzes the interconversion of L-alanine and D-alanine. May also act on other amino acids.</text>
</comment>
<dbReference type="UniPathway" id="UPA00042">
    <property type="reaction ID" value="UER00497"/>
</dbReference>
<name>A0A078L0L5_9GAMM</name>
<feature type="active site" description="Proton acceptor; specific for D-alanine" evidence="5">
    <location>
        <position position="35"/>
    </location>
</feature>
<dbReference type="SUPFAM" id="SSF50621">
    <property type="entry name" value="Alanine racemase C-terminal domain-like"/>
    <property type="match status" value="1"/>
</dbReference>
<evidence type="ECO:0000256" key="1">
    <source>
        <dbReference type="ARBA" id="ARBA00000316"/>
    </source>
</evidence>
<dbReference type="CDD" id="cd06827">
    <property type="entry name" value="PLPDE_III_AR_proteobact"/>
    <property type="match status" value="1"/>
</dbReference>
<dbReference type="SUPFAM" id="SSF51419">
    <property type="entry name" value="PLP-binding barrel"/>
    <property type="match status" value="1"/>
</dbReference>
<evidence type="ECO:0000256" key="2">
    <source>
        <dbReference type="ARBA" id="ARBA00001933"/>
    </source>
</evidence>
<feature type="active site" description="Proton acceptor; specific for L-alanine" evidence="5">
    <location>
        <position position="256"/>
    </location>
</feature>
<dbReference type="Pfam" id="PF01168">
    <property type="entry name" value="Ala_racemase_N"/>
    <property type="match status" value="1"/>
</dbReference>
<gene>
    <name evidence="9" type="primary">alr</name>
    <name evidence="9" type="ORF">BN59_03106</name>
</gene>
<evidence type="ECO:0000256" key="4">
    <source>
        <dbReference type="ARBA" id="ARBA00023235"/>
    </source>
</evidence>
<keyword evidence="3 5" id="KW-0663">Pyridoxal phosphate</keyword>
<comment type="cofactor">
    <cofactor evidence="2 5 6">
        <name>pyridoxal 5'-phosphate</name>
        <dbReference type="ChEBI" id="CHEBI:597326"/>
    </cofactor>
</comment>
<dbReference type="STRING" id="1034943.BN59_03106"/>
<dbReference type="RefSeq" id="WP_044011979.1">
    <property type="nucleotide sequence ID" value="NZ_CCVW01000004.1"/>
</dbReference>
<sequence length="361" mass="39626">MARPTRVQIDETALLHNLNTIKRCAPESKVIAMVKANAYGCGIPAVVPVLEGQVYAFGVACLEEAMAIRTLGIRSDCVLFQGIFTPDELHLVAAHHFQLVIHQPHQLNWLLATPLANKIKVWVKINTGMHRLGFAPEACYEVINALTNCPWVDEEIGLMTHLASADEPDNPSNQSQLRLFKDLEFPGQYLRSIANSAAILALPETHTDVVRPGIMLYGVSPFSNQTGQELGLLPVMRFVSAISAIHHYPAQARIGYGGTWQTTKPSIIGVVAAGYGDGYPRHIAQNTPVWVNGQQAPIVGRVSMDMLTVDLTDCSDVRIGEPVELWGQHIPVEKIALSAGTIAYELLCQFSPRVRQDKHFS</sequence>
<dbReference type="EC" id="5.1.1.1" evidence="5"/>
<organism evidence="9 10">
    <name type="scientific">Legionella massiliensis</name>
    <dbReference type="NCBI Taxonomy" id="1034943"/>
    <lineage>
        <taxon>Bacteria</taxon>
        <taxon>Pseudomonadati</taxon>
        <taxon>Pseudomonadota</taxon>
        <taxon>Gammaproteobacteria</taxon>
        <taxon>Legionellales</taxon>
        <taxon>Legionellaceae</taxon>
        <taxon>Legionella</taxon>
    </lineage>
</organism>
<evidence type="ECO:0000256" key="5">
    <source>
        <dbReference type="HAMAP-Rule" id="MF_01201"/>
    </source>
</evidence>
<comment type="similarity">
    <text evidence="5">Belongs to the alanine racemase family.</text>
</comment>
<dbReference type="PANTHER" id="PTHR30511:SF0">
    <property type="entry name" value="ALANINE RACEMASE, CATABOLIC-RELATED"/>
    <property type="match status" value="1"/>
</dbReference>
<dbReference type="GO" id="GO:0030632">
    <property type="term" value="P:D-alanine biosynthetic process"/>
    <property type="evidence" value="ECO:0007669"/>
    <property type="project" value="UniProtKB-UniRule"/>
</dbReference>
<proteinExistence type="inferred from homology"/>
<dbReference type="GO" id="GO:0030170">
    <property type="term" value="F:pyridoxal phosphate binding"/>
    <property type="evidence" value="ECO:0007669"/>
    <property type="project" value="UniProtKB-UniRule"/>
</dbReference>
<dbReference type="PRINTS" id="PR00992">
    <property type="entry name" value="ALARACEMASE"/>
</dbReference>